<protein>
    <submittedName>
        <fullName evidence="5">Lrp/AsnC family transcriptional regulator</fullName>
    </submittedName>
</protein>
<name>A0ABV8BTV4_9PSEU</name>
<organism evidence="5 6">
    <name type="scientific">Lentzea rhizosphaerae</name>
    <dbReference type="NCBI Taxonomy" id="2041025"/>
    <lineage>
        <taxon>Bacteria</taxon>
        <taxon>Bacillati</taxon>
        <taxon>Actinomycetota</taxon>
        <taxon>Actinomycetes</taxon>
        <taxon>Pseudonocardiales</taxon>
        <taxon>Pseudonocardiaceae</taxon>
        <taxon>Lentzea</taxon>
    </lineage>
</organism>
<keyword evidence="6" id="KW-1185">Reference proteome</keyword>
<evidence type="ECO:0000313" key="5">
    <source>
        <dbReference type="EMBL" id="MFC3893059.1"/>
    </source>
</evidence>
<dbReference type="Pfam" id="PF13404">
    <property type="entry name" value="HTH_AsnC-type"/>
    <property type="match status" value="1"/>
</dbReference>
<evidence type="ECO:0000256" key="1">
    <source>
        <dbReference type="ARBA" id="ARBA00023015"/>
    </source>
</evidence>
<evidence type="ECO:0000256" key="2">
    <source>
        <dbReference type="ARBA" id="ARBA00023125"/>
    </source>
</evidence>
<dbReference type="SUPFAM" id="SSF54909">
    <property type="entry name" value="Dimeric alpha+beta barrel"/>
    <property type="match status" value="1"/>
</dbReference>
<dbReference type="PANTHER" id="PTHR30154:SF34">
    <property type="entry name" value="TRANSCRIPTIONAL REGULATOR AZLB"/>
    <property type="match status" value="1"/>
</dbReference>
<evidence type="ECO:0000256" key="3">
    <source>
        <dbReference type="ARBA" id="ARBA00023163"/>
    </source>
</evidence>
<comment type="caution">
    <text evidence="5">The sequence shown here is derived from an EMBL/GenBank/DDBJ whole genome shotgun (WGS) entry which is preliminary data.</text>
</comment>
<sequence>MAPPKLDEFDRRLVGALHLAPRATWDDIGEVLSADASTLKRRFNRLHDARMIRVIGQADWGVHSTAMPVHLFLDVTGATPLAVLGRLRAVPHVQLLAQISGDYPVYAVVHAPSEAATSEAIDRLFSLRGVRRVNALPALTTLRRGATWDPGFLTDAERAELLSLTGDRAEGTATATGKPLTDAERAVVALLMRDARASAASIGRVAGLSTSTAHRLVRRVLDEKWVRPRLEAVSEWLGFHTPFLLRLRVAPGETPAVMRSLDGLPQTRVSVHVASDISVLCTGLVADRAALAAFVDSELAGIPGIRAVSVDVYLSEPRRYWLDRDTVSGLGEFHPPAVL</sequence>
<dbReference type="InterPro" id="IPR019888">
    <property type="entry name" value="Tscrpt_reg_AsnC-like"/>
</dbReference>
<dbReference type="Proteomes" id="UP001595690">
    <property type="component" value="Unassembled WGS sequence"/>
</dbReference>
<dbReference type="InterPro" id="IPR036388">
    <property type="entry name" value="WH-like_DNA-bd_sf"/>
</dbReference>
<feature type="domain" description="HTH asnC-type" evidence="4">
    <location>
        <begin position="6"/>
        <end position="47"/>
    </location>
</feature>
<dbReference type="RefSeq" id="WP_382373284.1">
    <property type="nucleotide sequence ID" value="NZ_JBHRZI010000014.1"/>
</dbReference>
<dbReference type="InterPro" id="IPR000485">
    <property type="entry name" value="AsnC-type_HTH_dom"/>
</dbReference>
<gene>
    <name evidence="5" type="ORF">ACFOWZ_16400</name>
</gene>
<dbReference type="SMART" id="SM00344">
    <property type="entry name" value="HTH_ASNC"/>
    <property type="match status" value="1"/>
</dbReference>
<dbReference type="PANTHER" id="PTHR30154">
    <property type="entry name" value="LEUCINE-RESPONSIVE REGULATORY PROTEIN"/>
    <property type="match status" value="1"/>
</dbReference>
<dbReference type="InterPro" id="IPR011008">
    <property type="entry name" value="Dimeric_a/b-barrel"/>
</dbReference>
<keyword evidence="2" id="KW-0238">DNA-binding</keyword>
<dbReference type="Gene3D" id="1.10.10.10">
    <property type="entry name" value="Winged helix-like DNA-binding domain superfamily/Winged helix DNA-binding domain"/>
    <property type="match status" value="2"/>
</dbReference>
<keyword evidence="3" id="KW-0804">Transcription</keyword>
<reference evidence="6" key="1">
    <citation type="journal article" date="2019" name="Int. J. Syst. Evol. Microbiol.">
        <title>The Global Catalogue of Microorganisms (GCM) 10K type strain sequencing project: providing services to taxonomists for standard genome sequencing and annotation.</title>
        <authorList>
            <consortium name="The Broad Institute Genomics Platform"/>
            <consortium name="The Broad Institute Genome Sequencing Center for Infectious Disease"/>
            <person name="Wu L."/>
            <person name="Ma J."/>
        </authorList>
    </citation>
    <scope>NUCLEOTIDE SEQUENCE [LARGE SCALE GENOMIC DNA]</scope>
    <source>
        <strain evidence="6">CGMCC 4.7405</strain>
    </source>
</reference>
<evidence type="ECO:0000259" key="4">
    <source>
        <dbReference type="Pfam" id="PF13404"/>
    </source>
</evidence>
<accession>A0ABV8BTV4</accession>
<dbReference type="EMBL" id="JBHRZI010000014">
    <property type="protein sequence ID" value="MFC3893059.1"/>
    <property type="molecule type" value="Genomic_DNA"/>
</dbReference>
<dbReference type="Gene3D" id="3.30.70.920">
    <property type="match status" value="2"/>
</dbReference>
<keyword evidence="1" id="KW-0805">Transcription regulation</keyword>
<dbReference type="Pfam" id="PF13412">
    <property type="entry name" value="HTH_24"/>
    <property type="match status" value="1"/>
</dbReference>
<proteinExistence type="predicted"/>
<evidence type="ECO:0000313" key="6">
    <source>
        <dbReference type="Proteomes" id="UP001595690"/>
    </source>
</evidence>